<dbReference type="RefSeq" id="WP_262952422.1">
    <property type="nucleotide sequence ID" value="NZ_JAOSLA010000039.1"/>
</dbReference>
<organism evidence="2 3">
    <name type="scientific">Pseudomonas peradeniyensis</name>
    <dbReference type="NCBI Taxonomy" id="2745488"/>
    <lineage>
        <taxon>Bacteria</taxon>
        <taxon>Pseudomonadati</taxon>
        <taxon>Pseudomonadota</taxon>
        <taxon>Gammaproteobacteria</taxon>
        <taxon>Pseudomonadales</taxon>
        <taxon>Pseudomonadaceae</taxon>
        <taxon>Pseudomonas</taxon>
    </lineage>
</organism>
<evidence type="ECO:0000256" key="1">
    <source>
        <dbReference type="SAM" id="MobiDB-lite"/>
    </source>
</evidence>
<proteinExistence type="predicted"/>
<dbReference type="EMBL" id="JAOSLA010000039">
    <property type="protein sequence ID" value="MCU7240384.1"/>
    <property type="molecule type" value="Genomic_DNA"/>
</dbReference>
<keyword evidence="3" id="KW-1185">Reference proteome</keyword>
<evidence type="ECO:0000313" key="3">
    <source>
        <dbReference type="Proteomes" id="UP001139994"/>
    </source>
</evidence>
<name>A0ABT2VF69_9PSED</name>
<reference evidence="2" key="1">
    <citation type="journal article" date="2022" name="Microbiol. Spectr.">
        <title>An Nuclear Magnetic Resonance Fingerprint Matching Approach for the Identification and Structural Re-Evaluation of Pseudomonas Lipopeptides.</title>
        <authorList>
            <person name="De Roo V."/>
            <person name="Verleysen Y."/>
            <person name="Kovacs B."/>
            <person name="De Vleeschouwer M."/>
            <person name="Muangkaew P."/>
            <person name="Girard L."/>
            <person name="Hofte M."/>
            <person name="De Mot R."/>
            <person name="Madder A."/>
            <person name="Geudens N."/>
            <person name="Martins J.C."/>
        </authorList>
    </citation>
    <scope>NUCLEOTIDE SEQUENCE</scope>
    <source>
        <strain evidence="2">COR51</strain>
    </source>
</reference>
<evidence type="ECO:0000313" key="2">
    <source>
        <dbReference type="EMBL" id="MCU7240384.1"/>
    </source>
</evidence>
<dbReference type="Proteomes" id="UP001139994">
    <property type="component" value="Unassembled WGS sequence"/>
</dbReference>
<accession>A0ABT2VF69</accession>
<comment type="caution">
    <text evidence="2">The sequence shown here is derived from an EMBL/GenBank/DDBJ whole genome shotgun (WGS) entry which is preliminary data.</text>
</comment>
<gene>
    <name evidence="2" type="ORF">OC929_20230</name>
</gene>
<feature type="region of interest" description="Disordered" evidence="1">
    <location>
        <begin position="97"/>
        <end position="116"/>
    </location>
</feature>
<evidence type="ECO:0008006" key="4">
    <source>
        <dbReference type="Google" id="ProtNLM"/>
    </source>
</evidence>
<reference evidence="2" key="2">
    <citation type="submission" date="2022-09" db="EMBL/GenBank/DDBJ databases">
        <authorList>
            <person name="Cesa-Luna C."/>
            <person name="Girard L."/>
            <person name="Lood C."/>
            <person name="Hofte M."/>
            <person name="De Mot R."/>
        </authorList>
    </citation>
    <scope>NUCLEOTIDE SEQUENCE</scope>
    <source>
        <strain evidence="2">COR51</strain>
    </source>
</reference>
<sequence length="116" mass="12870">MAEKSPPNHRWSVTIDDFVRFLVAKTGDAKCPACGNGQWTILGSGETNHAYRVNTSLRDGGATKALNTFAIFCDECGYAREHLSRIVKLWVEQNPGPEQLELDDLDDLDGTDSDER</sequence>
<feature type="compositionally biased region" description="Acidic residues" evidence="1">
    <location>
        <begin position="100"/>
        <end position="116"/>
    </location>
</feature>
<protein>
    <recommendedName>
        <fullName evidence="4">HNH endonuclease</fullName>
    </recommendedName>
</protein>
<reference evidence="2" key="3">
    <citation type="journal article" date="2023" name="mSystems">
        <title>Charting the Lipopeptidome of Nonpathogenic Pseudomonas.</title>
        <authorList>
            <person name="Cesa-Luna C."/>
            <person name="Geudens N."/>
            <person name="Girard L."/>
            <person name="De Roo V."/>
            <person name="Maklad H.R."/>
            <person name="Martins J.C."/>
            <person name="Hofte M."/>
            <person name="De Mot R."/>
        </authorList>
    </citation>
    <scope>NUCLEOTIDE SEQUENCE</scope>
    <source>
        <strain evidence="2">COR51</strain>
    </source>
</reference>